<sequence length="501" mass="57351">MSLYLSPYRAISNEYIQNALKSPSKEKATRIEIWEKIKDWFCGTNTSEALGKLYDLTHHNDKSDIESAFKKVTAFYQLKKMACPGHQNKFRADIADNQDGTHTFSYSIEDAMDEFKVVYGNTEGDISAIKKRKLTNDSEILEKNNITNQRIVVTLGKVNYDSEQDKLEGVSAANQRRVGLHLLDDRVKQKMATYPSLAQIWILFQMKCFDYYAQQRSSLDAMNGLNMTSVIGTADEWIYHFSQSINEIKTHTKKSYAKQFHDLINPLKINADPKLLEEIDNYILENNKKYPFAYEHIKKSTPDKDILIDRDHHQMMSASKVIRTLALNEITGLMSDTPDADLFLEYLSHIKDEIDILWSSTHKNDPKQQLDQGAYRDCARGVLSQLWSFLSAGDKEKMLENMEGQFGQRLRGVVELAAEEVGQNEEDRILISTIYKYSFLMEDVVLALRNDLGKEEFVVGNPENIKQLSELINSEIQALLQVGIDLSRYPSGGVDKTVLSY</sequence>
<name>A0A4V0NNZ7_9ENTR</name>
<gene>
    <name evidence="1" type="ORF">CJJ18_10475</name>
</gene>
<accession>A0A4V0NNZ7</accession>
<evidence type="ECO:0000313" key="2">
    <source>
        <dbReference type="Proteomes" id="UP000792865"/>
    </source>
</evidence>
<protein>
    <submittedName>
        <fullName evidence="1">Uncharacterized protein</fullName>
    </submittedName>
</protein>
<dbReference type="EMBL" id="CP022933">
    <property type="protein sequence ID" value="ASV34449.1"/>
    <property type="molecule type" value="Genomic_DNA"/>
</dbReference>
<dbReference type="GO" id="GO:0033644">
    <property type="term" value="C:host cell membrane"/>
    <property type="evidence" value="ECO:0007669"/>
    <property type="project" value="InterPro"/>
</dbReference>
<dbReference type="Proteomes" id="UP000792865">
    <property type="component" value="Plasmid p1_M47_H.defensa"/>
</dbReference>
<dbReference type="RefSeq" id="WP_095034864.1">
    <property type="nucleotide sequence ID" value="NZ_CAWNYN010000002.1"/>
</dbReference>
<dbReference type="AlphaFoldDB" id="A0A4V0NNZ7"/>
<geneLocation type="plasmid" evidence="1 2">
    <name>p1_M47_H.defensa</name>
</geneLocation>
<reference evidence="1" key="1">
    <citation type="submission" date="2017-08" db="EMBL/GenBank/DDBJ databases">
        <title>Genome sequence of Candidatus Hamiltonella defensa from Acyrthosiphon pisum strain MI47.</title>
        <authorList>
            <person name="Patel V.A."/>
            <person name="Chevignon G."/>
            <person name="Russell J.A."/>
            <person name="Oliver K.M."/>
        </authorList>
    </citation>
    <scope>NUCLEOTIDE SEQUENCE</scope>
    <source>
        <strain evidence="1">MI47</strain>
        <plasmid evidence="1">p1_M47_H.defensa</plasmid>
    </source>
</reference>
<keyword evidence="1" id="KW-0614">Plasmid</keyword>
<organism evidence="1 2">
    <name type="scientific">Candidatus Williamhamiltonella defendens</name>
    <dbReference type="NCBI Taxonomy" id="138072"/>
    <lineage>
        <taxon>Bacteria</taxon>
        <taxon>Pseudomonadati</taxon>
        <taxon>Pseudomonadota</taxon>
        <taxon>Gammaproteobacteria</taxon>
        <taxon>Enterobacterales</taxon>
        <taxon>Enterobacteriaceae</taxon>
        <taxon>aphid secondary symbionts</taxon>
        <taxon>Candidatus Williamhamiltonella</taxon>
    </lineage>
</organism>
<proteinExistence type="predicted"/>
<evidence type="ECO:0000313" key="1">
    <source>
        <dbReference type="EMBL" id="ASV34449.1"/>
    </source>
</evidence>
<dbReference type="Gene3D" id="3.30.2440.10">
    <property type="entry name" value="Secreted effector protein SifA"/>
    <property type="match status" value="1"/>
</dbReference>
<dbReference type="InterPro" id="IPR022747">
    <property type="entry name" value="SopD"/>
</dbReference>
<dbReference type="Pfam" id="PF11047">
    <property type="entry name" value="SopD"/>
    <property type="match status" value="1"/>
</dbReference>